<dbReference type="Proteomes" id="UP001176941">
    <property type="component" value="Chromosome 16"/>
</dbReference>
<sequence>MLKWRPRGMCAHHITTHRPGCLASVTATLQGTKDTLGQSFYWQQATKDTKVTYHRASQAPAMPSPLYLAEGSFQRTRVCISENRTTVPAASADMTSQEITLHFSSPAQPFFSGPLANLQEKCRPGTTTQSMATSKTQAWDRSCNSGTTKGRNEAY</sequence>
<dbReference type="EMBL" id="OX459952">
    <property type="protein sequence ID" value="CAI9157519.1"/>
    <property type="molecule type" value="Genomic_DNA"/>
</dbReference>
<evidence type="ECO:0000313" key="2">
    <source>
        <dbReference type="EMBL" id="CAI9157519.1"/>
    </source>
</evidence>
<evidence type="ECO:0000313" key="3">
    <source>
        <dbReference type="Proteomes" id="UP001176941"/>
    </source>
</evidence>
<protein>
    <submittedName>
        <fullName evidence="2">Uncharacterized protein</fullName>
    </submittedName>
</protein>
<reference evidence="2" key="1">
    <citation type="submission" date="2023-04" db="EMBL/GenBank/DDBJ databases">
        <authorList>
            <consortium name="ELIXIR-Norway"/>
        </authorList>
    </citation>
    <scope>NUCLEOTIDE SEQUENCE [LARGE SCALE GENOMIC DNA]</scope>
</reference>
<evidence type="ECO:0000256" key="1">
    <source>
        <dbReference type="SAM" id="MobiDB-lite"/>
    </source>
</evidence>
<feature type="compositionally biased region" description="Polar residues" evidence="1">
    <location>
        <begin position="126"/>
        <end position="149"/>
    </location>
</feature>
<proteinExistence type="predicted"/>
<organism evidence="2 3">
    <name type="scientific">Rangifer tarandus platyrhynchus</name>
    <name type="common">Svalbard reindeer</name>
    <dbReference type="NCBI Taxonomy" id="3082113"/>
    <lineage>
        <taxon>Eukaryota</taxon>
        <taxon>Metazoa</taxon>
        <taxon>Chordata</taxon>
        <taxon>Craniata</taxon>
        <taxon>Vertebrata</taxon>
        <taxon>Euteleostomi</taxon>
        <taxon>Mammalia</taxon>
        <taxon>Eutheria</taxon>
        <taxon>Laurasiatheria</taxon>
        <taxon>Artiodactyla</taxon>
        <taxon>Ruminantia</taxon>
        <taxon>Pecora</taxon>
        <taxon>Cervidae</taxon>
        <taxon>Odocoileinae</taxon>
        <taxon>Rangifer</taxon>
    </lineage>
</organism>
<accession>A0ABN8Y7H2</accession>
<keyword evidence="3" id="KW-1185">Reference proteome</keyword>
<gene>
    <name evidence="2" type="ORF">MRATA1EN1_LOCUS6481</name>
</gene>
<feature type="region of interest" description="Disordered" evidence="1">
    <location>
        <begin position="126"/>
        <end position="155"/>
    </location>
</feature>
<name>A0ABN8Y7H2_RANTA</name>